<dbReference type="EMBL" id="QRCM01000001">
    <property type="protein sequence ID" value="TXG90688.1"/>
    <property type="molecule type" value="Genomic_DNA"/>
</dbReference>
<dbReference type="Pfam" id="PF05065">
    <property type="entry name" value="Phage_capsid"/>
    <property type="match status" value="1"/>
</dbReference>
<evidence type="ECO:0000313" key="3">
    <source>
        <dbReference type="EMBL" id="TXG90688.1"/>
    </source>
</evidence>
<dbReference type="RefSeq" id="WP_010836675.1">
    <property type="nucleotide sequence ID" value="NZ_QRCM01000001.1"/>
</dbReference>
<dbReference type="NCBIfam" id="TIGR01554">
    <property type="entry name" value="major_cap_HK97"/>
    <property type="match status" value="1"/>
</dbReference>
<proteinExistence type="predicted"/>
<name>A0A6P2CI83_9NOCA</name>
<evidence type="ECO:0000313" key="4">
    <source>
        <dbReference type="Proteomes" id="UP000471120"/>
    </source>
</evidence>
<comment type="caution">
    <text evidence="3">The sequence shown here is derived from an EMBL/GenBank/DDBJ whole genome shotgun (WGS) entry which is preliminary data.</text>
</comment>
<dbReference type="Gene3D" id="3.30.2320.10">
    <property type="entry name" value="hypothetical protein PF0899 domain"/>
    <property type="match status" value="1"/>
</dbReference>
<protein>
    <submittedName>
        <fullName evidence="3">Phage major capsid protein</fullName>
    </submittedName>
</protein>
<dbReference type="Proteomes" id="UP000471120">
    <property type="component" value="Unassembled WGS sequence"/>
</dbReference>
<evidence type="ECO:0000259" key="2">
    <source>
        <dbReference type="Pfam" id="PF05065"/>
    </source>
</evidence>
<organism evidence="3 4">
    <name type="scientific">Rhodococcus rhodnii</name>
    <dbReference type="NCBI Taxonomy" id="38312"/>
    <lineage>
        <taxon>Bacteria</taxon>
        <taxon>Bacillati</taxon>
        <taxon>Actinomycetota</taxon>
        <taxon>Actinomycetes</taxon>
        <taxon>Mycobacteriales</taxon>
        <taxon>Nocardiaceae</taxon>
        <taxon>Rhodococcus</taxon>
    </lineage>
</organism>
<dbReference type="InterPro" id="IPR024455">
    <property type="entry name" value="Phage_capsid"/>
</dbReference>
<sequence length="298" mass="31552">MAGINHNRTTSGVILPPEVSNEIWQDTQNESVIQRLVPKVTLPGSGITIQTITGDPVAEWVAETAAKPVGESTFGQKSMTPYKAAIIELFSDEFRRDKAALFNALQTRLPGALAKLFDTAVLFGPAPGSNFDTLAAAPQASINTAGSVYSGLLGALSSVATVGKSDITSWALSAQGEIKVLGELDGDNRPLFTMNPQTDGAIGSLLGRSVYKNQAVYKAAGGAGTKETLGFAGDWASARWGTVEGIKIDITDQATVTKGSDNINLWQRNMFAVRVEVEFGFIVRDVNRFVRLTGVSGA</sequence>
<dbReference type="Gene3D" id="3.30.2400.10">
    <property type="entry name" value="Major capsid protein gp5"/>
    <property type="match status" value="1"/>
</dbReference>
<accession>A0A6P2CI83</accession>
<gene>
    <name evidence="3" type="ORF">DW322_11255</name>
</gene>
<reference evidence="3 4" key="1">
    <citation type="submission" date="2018-07" db="EMBL/GenBank/DDBJ databases">
        <title>Genome sequence of Rhodococcus rhodnii ATCC 35071 from Rhodnius prolixus.</title>
        <authorList>
            <person name="Patel V."/>
            <person name="Vogel K.J."/>
        </authorList>
    </citation>
    <scope>NUCLEOTIDE SEQUENCE [LARGE SCALE GENOMIC DNA]</scope>
    <source>
        <strain evidence="3 4">ATCC 35071</strain>
    </source>
</reference>
<evidence type="ECO:0000256" key="1">
    <source>
        <dbReference type="ARBA" id="ARBA00004328"/>
    </source>
</evidence>
<dbReference type="SUPFAM" id="SSF56563">
    <property type="entry name" value="Major capsid protein gp5"/>
    <property type="match status" value="1"/>
</dbReference>
<feature type="domain" description="Phage capsid-like C-terminal" evidence="2">
    <location>
        <begin position="12"/>
        <end position="293"/>
    </location>
</feature>
<comment type="subcellular location">
    <subcellularLocation>
        <location evidence="1">Virion</location>
    </subcellularLocation>
</comment>
<dbReference type="AlphaFoldDB" id="A0A6P2CI83"/>
<dbReference type="InterPro" id="IPR054612">
    <property type="entry name" value="Phage_capsid-like_C"/>
</dbReference>